<protein>
    <submittedName>
        <fullName evidence="1">Uncharacterized protein</fullName>
    </submittedName>
</protein>
<accession>A0A0W8I2H5</accession>
<dbReference type="EMBL" id="LQBK01000041">
    <property type="protein sequence ID" value="KUG51727.1"/>
    <property type="molecule type" value="Genomic_DNA"/>
</dbReference>
<dbReference type="Proteomes" id="UP000053512">
    <property type="component" value="Unassembled WGS sequence"/>
</dbReference>
<reference evidence="2" key="1">
    <citation type="submission" date="2015-12" db="EMBL/GenBank/DDBJ databases">
        <authorList>
            <person name="Nair G.R."/>
            <person name="Kaur G."/>
            <person name="Mayilraj S."/>
        </authorList>
    </citation>
    <scope>NUCLEOTIDE SEQUENCE [LARGE SCALE GENOMIC DNA]</scope>
    <source>
        <strain evidence="2">CD08_4</strain>
    </source>
</reference>
<name>A0A0W8I2H5_KOCRO</name>
<gene>
    <name evidence="1" type="ORF">AVL61_15925</name>
</gene>
<sequence>MEEPLPLEDAQRLRENTAVIPAGQLSEWVLDNVKNETSQISGNPADPLERPLVRLIASAISANSAESADDIGVSKSMDTT</sequence>
<evidence type="ECO:0000313" key="1">
    <source>
        <dbReference type="EMBL" id="KUG51727.1"/>
    </source>
</evidence>
<dbReference type="RefSeq" id="WP_058875409.1">
    <property type="nucleotide sequence ID" value="NZ_LQBK01000041.1"/>
</dbReference>
<comment type="caution">
    <text evidence="1">The sequence shown here is derived from an EMBL/GenBank/DDBJ whole genome shotgun (WGS) entry which is preliminary data.</text>
</comment>
<organism evidence="1 2">
    <name type="scientific">Kocuria rosea subsp. polaris</name>
    <dbReference type="NCBI Taxonomy" id="136273"/>
    <lineage>
        <taxon>Bacteria</taxon>
        <taxon>Bacillati</taxon>
        <taxon>Actinomycetota</taxon>
        <taxon>Actinomycetes</taxon>
        <taxon>Micrococcales</taxon>
        <taxon>Micrococcaceae</taxon>
        <taxon>Kocuria</taxon>
    </lineage>
</organism>
<dbReference type="AlphaFoldDB" id="A0A0W8I2H5"/>
<proteinExistence type="predicted"/>
<evidence type="ECO:0000313" key="2">
    <source>
        <dbReference type="Proteomes" id="UP000053512"/>
    </source>
</evidence>